<gene>
    <name evidence="2" type="ORF">Sango_2710500</name>
</gene>
<name>A0AAE2BHU0_9LAMI</name>
<organism evidence="2 3">
    <name type="scientific">Sesamum angolense</name>
    <dbReference type="NCBI Taxonomy" id="2727404"/>
    <lineage>
        <taxon>Eukaryota</taxon>
        <taxon>Viridiplantae</taxon>
        <taxon>Streptophyta</taxon>
        <taxon>Embryophyta</taxon>
        <taxon>Tracheophyta</taxon>
        <taxon>Spermatophyta</taxon>
        <taxon>Magnoliopsida</taxon>
        <taxon>eudicotyledons</taxon>
        <taxon>Gunneridae</taxon>
        <taxon>Pentapetalae</taxon>
        <taxon>asterids</taxon>
        <taxon>lamiids</taxon>
        <taxon>Lamiales</taxon>
        <taxon>Pedaliaceae</taxon>
        <taxon>Sesamum</taxon>
    </lineage>
</organism>
<feature type="region of interest" description="Disordered" evidence="1">
    <location>
        <begin position="1"/>
        <end position="28"/>
    </location>
</feature>
<comment type="caution">
    <text evidence="2">The sequence shown here is derived from an EMBL/GenBank/DDBJ whole genome shotgun (WGS) entry which is preliminary data.</text>
</comment>
<accession>A0AAE2BHU0</accession>
<reference evidence="2" key="1">
    <citation type="submission" date="2020-06" db="EMBL/GenBank/DDBJ databases">
        <authorList>
            <person name="Li T."/>
            <person name="Hu X."/>
            <person name="Zhang T."/>
            <person name="Song X."/>
            <person name="Zhang H."/>
            <person name="Dai N."/>
            <person name="Sheng W."/>
            <person name="Hou X."/>
            <person name="Wei L."/>
        </authorList>
    </citation>
    <scope>NUCLEOTIDE SEQUENCE</scope>
    <source>
        <strain evidence="2">K16</strain>
        <tissue evidence="2">Leaf</tissue>
    </source>
</reference>
<dbReference type="Proteomes" id="UP001289374">
    <property type="component" value="Unassembled WGS sequence"/>
</dbReference>
<sequence>MWNWGPPVQEPRRTKKKQELKKGGKPYSEALSKESITMNIVTFKFKSTANDSASPKNNVPYEKPQRKLTLKEMQARQYPFLGSDVSKIFDDLPDTNLIELLEMNRPEEAKRRNDPKYCKYHH</sequence>
<dbReference type="EMBL" id="JACGWL010000016">
    <property type="protein sequence ID" value="KAK4385865.1"/>
    <property type="molecule type" value="Genomic_DNA"/>
</dbReference>
<protein>
    <submittedName>
        <fullName evidence="2">Uncharacterized protein</fullName>
    </submittedName>
</protein>
<dbReference type="AlphaFoldDB" id="A0AAE2BHU0"/>
<proteinExistence type="predicted"/>
<evidence type="ECO:0000313" key="3">
    <source>
        <dbReference type="Proteomes" id="UP001289374"/>
    </source>
</evidence>
<keyword evidence="3" id="KW-1185">Reference proteome</keyword>
<reference evidence="2" key="2">
    <citation type="journal article" date="2024" name="Plant">
        <title>Genomic evolution and insights into agronomic trait innovations of Sesamum species.</title>
        <authorList>
            <person name="Miao H."/>
            <person name="Wang L."/>
            <person name="Qu L."/>
            <person name="Liu H."/>
            <person name="Sun Y."/>
            <person name="Le M."/>
            <person name="Wang Q."/>
            <person name="Wei S."/>
            <person name="Zheng Y."/>
            <person name="Lin W."/>
            <person name="Duan Y."/>
            <person name="Cao H."/>
            <person name="Xiong S."/>
            <person name="Wang X."/>
            <person name="Wei L."/>
            <person name="Li C."/>
            <person name="Ma Q."/>
            <person name="Ju M."/>
            <person name="Zhao R."/>
            <person name="Li G."/>
            <person name="Mu C."/>
            <person name="Tian Q."/>
            <person name="Mei H."/>
            <person name="Zhang T."/>
            <person name="Gao T."/>
            <person name="Zhang H."/>
        </authorList>
    </citation>
    <scope>NUCLEOTIDE SEQUENCE</scope>
    <source>
        <strain evidence="2">K16</strain>
    </source>
</reference>
<evidence type="ECO:0000313" key="2">
    <source>
        <dbReference type="EMBL" id="KAK4385865.1"/>
    </source>
</evidence>
<evidence type="ECO:0000256" key="1">
    <source>
        <dbReference type="SAM" id="MobiDB-lite"/>
    </source>
</evidence>